<dbReference type="EMBL" id="LR130779">
    <property type="protein sequence ID" value="VDN61762.1"/>
    <property type="molecule type" value="Genomic_DNA"/>
</dbReference>
<evidence type="ECO:0000256" key="1">
    <source>
        <dbReference type="SAM" id="MobiDB-lite"/>
    </source>
</evidence>
<organism evidence="2">
    <name type="scientific">Ectopseudomonas oleovorans</name>
    <name type="common">Pseudomonas oleovorans</name>
    <dbReference type="NCBI Taxonomy" id="301"/>
    <lineage>
        <taxon>Bacteria</taxon>
        <taxon>Pseudomonadati</taxon>
        <taxon>Pseudomonadota</taxon>
        <taxon>Gammaproteobacteria</taxon>
        <taxon>Pseudomonadales</taxon>
        <taxon>Pseudomonadaceae</taxon>
        <taxon>Ectopseudomonas</taxon>
    </lineage>
</organism>
<feature type="region of interest" description="Disordered" evidence="1">
    <location>
        <begin position="1"/>
        <end position="20"/>
    </location>
</feature>
<accession>A0A653AZL2</accession>
<protein>
    <submittedName>
        <fullName evidence="2">Uncharacterized protein</fullName>
    </submittedName>
</protein>
<name>A0A653AZL2_ECTOL</name>
<proteinExistence type="predicted"/>
<reference evidence="2" key="1">
    <citation type="submission" date="2018-11" db="EMBL/GenBank/DDBJ databases">
        <authorList>
            <consortium name="Genoscope - CEA"/>
            <person name="William W."/>
        </authorList>
    </citation>
    <scope>NUCLEOTIDE SEQUENCE [LARGE SCALE GENOMIC DNA]</scope>
    <source>
        <strain evidence="2">T9AD</strain>
    </source>
</reference>
<sequence length="227" mass="24851">MRQMLRPSSPGSIRSRITRSGCSARMRAAARAPSASMATRKPLPSRYSRVNCARRWSSSTIRICHASCSTPYPLSHAGQCRNHSGHSRGCQHLGASGKPGSCAARQALAQHMPRSLHIVLVCAAPGSFANACKSFRQGRRTVIGSQSQRTRALGPAHPQGTHILSTGCSFPGALQCLKQRTILYPHRATPTRCWVTTKNWTLQERIAQALFTGFSRYFVQTFCTTRA</sequence>
<gene>
    <name evidence="2" type="ORF">POT9AD_0771</name>
</gene>
<evidence type="ECO:0000313" key="2">
    <source>
        <dbReference type="EMBL" id="VDN61762.1"/>
    </source>
</evidence>
<dbReference type="AlphaFoldDB" id="A0A653AZL2"/>